<feature type="non-terminal residue" evidence="1">
    <location>
        <position position="1"/>
    </location>
</feature>
<dbReference type="AlphaFoldDB" id="A0A699WJJ9"/>
<gene>
    <name evidence="1" type="ORF">Tci_916870</name>
</gene>
<evidence type="ECO:0000313" key="1">
    <source>
        <dbReference type="EMBL" id="GFD44901.1"/>
    </source>
</evidence>
<reference evidence="1" key="1">
    <citation type="journal article" date="2019" name="Sci. Rep.">
        <title>Draft genome of Tanacetum cinerariifolium, the natural source of mosquito coil.</title>
        <authorList>
            <person name="Yamashiro T."/>
            <person name="Shiraishi A."/>
            <person name="Satake H."/>
            <person name="Nakayama K."/>
        </authorList>
    </citation>
    <scope>NUCLEOTIDE SEQUENCE</scope>
</reference>
<dbReference type="EMBL" id="BKCJ011634524">
    <property type="protein sequence ID" value="GFD44901.1"/>
    <property type="molecule type" value="Genomic_DNA"/>
</dbReference>
<name>A0A699WJJ9_TANCI</name>
<comment type="caution">
    <text evidence="1">The sequence shown here is derived from an EMBL/GenBank/DDBJ whole genome shotgun (WGS) entry which is preliminary data.</text>
</comment>
<accession>A0A699WJJ9</accession>
<protein>
    <submittedName>
        <fullName evidence="1">Uncharacterized protein</fullName>
    </submittedName>
</protein>
<organism evidence="1">
    <name type="scientific">Tanacetum cinerariifolium</name>
    <name type="common">Dalmatian daisy</name>
    <name type="synonym">Chrysanthemum cinerariifolium</name>
    <dbReference type="NCBI Taxonomy" id="118510"/>
    <lineage>
        <taxon>Eukaryota</taxon>
        <taxon>Viridiplantae</taxon>
        <taxon>Streptophyta</taxon>
        <taxon>Embryophyta</taxon>
        <taxon>Tracheophyta</taxon>
        <taxon>Spermatophyta</taxon>
        <taxon>Magnoliopsida</taxon>
        <taxon>eudicotyledons</taxon>
        <taxon>Gunneridae</taxon>
        <taxon>Pentapetalae</taxon>
        <taxon>asterids</taxon>
        <taxon>campanulids</taxon>
        <taxon>Asterales</taxon>
        <taxon>Asteraceae</taxon>
        <taxon>Asteroideae</taxon>
        <taxon>Anthemideae</taxon>
        <taxon>Anthemidinae</taxon>
        <taxon>Tanacetum</taxon>
    </lineage>
</organism>
<sequence length="36" mass="3683">HHARSDGVSVSVPTVVPQGLALLLVDAATQTDLEDA</sequence>
<proteinExistence type="predicted"/>